<sequence length="369" mass="40631">MTDAQPSPEFLAADISPVVLVTASSMIVSCTIFVILRYYSRYLSGTTFSTEDVIIPFAWLAEMTLCVCGIYMVEESGLGRHEDFLDSTDPGMIQKHYKGLLLQEFLHPSAVAFPKLAVAIIYLRILTNKYERFAAKVLIILIIATWISYTVAPVFQCTPFAFNWRSDIPGGRCFNFQLFAQSSSVPNIATDVGVLLLPLRTVWRLKISIHRRIGLLLIFLTGSVGLVASILRAYVFVDVFSEVTAVTDVTWAHVSLVDTTMIEPGIYLLSACAISFKPLLRMFVKALNFQNTTQTTPTKVREGGRRSHTKPSLAHNNVAAYESVYDMEPARKVSEVGVSHGLSDISGNAGQGSKGDRKGEITIQTGETG</sequence>
<dbReference type="PANTHER" id="PTHR33048">
    <property type="entry name" value="PTH11-LIKE INTEGRAL MEMBRANE PROTEIN (AFU_ORTHOLOGUE AFUA_5G11245)"/>
    <property type="match status" value="1"/>
</dbReference>
<feature type="domain" description="Rhodopsin" evidence="8">
    <location>
        <begin position="36"/>
        <end position="281"/>
    </location>
</feature>
<gene>
    <name evidence="9" type="ORF">PTT_19354</name>
</gene>
<accession>E3S8N3</accession>
<comment type="subcellular location">
    <subcellularLocation>
        <location evidence="1">Membrane</location>
        <topology evidence="1">Multi-pass membrane protein</topology>
    </subcellularLocation>
</comment>
<feature type="transmembrane region" description="Helical" evidence="7">
    <location>
        <begin position="215"/>
        <end position="237"/>
    </location>
</feature>
<keyword evidence="10" id="KW-1185">Reference proteome</keyword>
<feature type="transmembrane region" description="Helical" evidence="7">
    <location>
        <begin position="184"/>
        <end position="203"/>
    </location>
</feature>
<dbReference type="PANTHER" id="PTHR33048:SF47">
    <property type="entry name" value="INTEGRAL MEMBRANE PROTEIN-RELATED"/>
    <property type="match status" value="1"/>
</dbReference>
<dbReference type="Pfam" id="PF20684">
    <property type="entry name" value="Fung_rhodopsin"/>
    <property type="match status" value="1"/>
</dbReference>
<evidence type="ECO:0000256" key="7">
    <source>
        <dbReference type="SAM" id="Phobius"/>
    </source>
</evidence>
<dbReference type="EMBL" id="GL537822">
    <property type="protein sequence ID" value="EFQ85668.1"/>
    <property type="molecule type" value="Genomic_DNA"/>
</dbReference>
<dbReference type="Proteomes" id="UP000001067">
    <property type="component" value="Unassembled WGS sequence"/>
</dbReference>
<feature type="region of interest" description="Disordered" evidence="6">
    <location>
        <begin position="336"/>
        <end position="369"/>
    </location>
</feature>
<evidence type="ECO:0000313" key="9">
    <source>
        <dbReference type="EMBL" id="EFQ85668.1"/>
    </source>
</evidence>
<dbReference type="HOGENOM" id="CLU_028200_0_0_1"/>
<feature type="transmembrane region" description="Helical" evidence="7">
    <location>
        <begin position="105"/>
        <end position="125"/>
    </location>
</feature>
<evidence type="ECO:0000256" key="6">
    <source>
        <dbReference type="SAM" id="MobiDB-lite"/>
    </source>
</evidence>
<evidence type="ECO:0000256" key="1">
    <source>
        <dbReference type="ARBA" id="ARBA00004141"/>
    </source>
</evidence>
<evidence type="ECO:0000313" key="10">
    <source>
        <dbReference type="Proteomes" id="UP000001067"/>
    </source>
</evidence>
<dbReference type="STRING" id="861557.E3S8N3"/>
<organism evidence="10">
    <name type="scientific">Pyrenophora teres f. teres (strain 0-1)</name>
    <name type="common">Barley net blotch fungus</name>
    <name type="synonym">Drechslera teres f. teres</name>
    <dbReference type="NCBI Taxonomy" id="861557"/>
    <lineage>
        <taxon>Eukaryota</taxon>
        <taxon>Fungi</taxon>
        <taxon>Dikarya</taxon>
        <taxon>Ascomycota</taxon>
        <taxon>Pezizomycotina</taxon>
        <taxon>Dothideomycetes</taxon>
        <taxon>Pleosporomycetidae</taxon>
        <taxon>Pleosporales</taxon>
        <taxon>Pleosporineae</taxon>
        <taxon>Pleosporaceae</taxon>
        <taxon>Pyrenophora</taxon>
    </lineage>
</organism>
<keyword evidence="3 7" id="KW-1133">Transmembrane helix</keyword>
<dbReference type="eggNOG" id="ENOG502SMK9">
    <property type="taxonomic scope" value="Eukaryota"/>
</dbReference>
<dbReference type="InterPro" id="IPR049326">
    <property type="entry name" value="Rhodopsin_dom_fungi"/>
</dbReference>
<feature type="transmembrane region" description="Helical" evidence="7">
    <location>
        <begin position="137"/>
        <end position="155"/>
    </location>
</feature>
<evidence type="ECO:0000259" key="8">
    <source>
        <dbReference type="Pfam" id="PF20684"/>
    </source>
</evidence>
<evidence type="ECO:0000256" key="5">
    <source>
        <dbReference type="ARBA" id="ARBA00038359"/>
    </source>
</evidence>
<protein>
    <recommendedName>
        <fullName evidence="8">Rhodopsin domain-containing protein</fullName>
    </recommendedName>
</protein>
<proteinExistence type="inferred from homology"/>
<dbReference type="GO" id="GO:0016020">
    <property type="term" value="C:membrane"/>
    <property type="evidence" value="ECO:0007669"/>
    <property type="project" value="UniProtKB-SubCell"/>
</dbReference>
<keyword evidence="2 7" id="KW-0812">Transmembrane</keyword>
<evidence type="ECO:0000256" key="2">
    <source>
        <dbReference type="ARBA" id="ARBA00022692"/>
    </source>
</evidence>
<feature type="transmembrane region" description="Helical" evidence="7">
    <location>
        <begin position="15"/>
        <end position="40"/>
    </location>
</feature>
<reference evidence="9 10" key="1">
    <citation type="journal article" date="2010" name="Genome Biol.">
        <title>A first genome assembly of the barley fungal pathogen Pyrenophora teres f. teres.</title>
        <authorList>
            <person name="Ellwood S.R."/>
            <person name="Liu Z."/>
            <person name="Syme R.A."/>
            <person name="Lai Z."/>
            <person name="Hane J.K."/>
            <person name="Keiper F."/>
            <person name="Moffat C.S."/>
            <person name="Oliver R.P."/>
            <person name="Friesen T.L."/>
        </authorList>
    </citation>
    <scope>NUCLEOTIDE SEQUENCE [LARGE SCALE GENOMIC DNA]</scope>
    <source>
        <strain evidence="9 10">0-1</strain>
    </source>
</reference>
<keyword evidence="4 7" id="KW-0472">Membrane</keyword>
<comment type="similarity">
    <text evidence="5">Belongs to the SAT4 family.</text>
</comment>
<dbReference type="AlphaFoldDB" id="E3S8N3"/>
<feature type="transmembrane region" description="Helical" evidence="7">
    <location>
        <begin position="52"/>
        <end position="73"/>
    </location>
</feature>
<dbReference type="OrthoDB" id="3529975at2759"/>
<dbReference type="InterPro" id="IPR052337">
    <property type="entry name" value="SAT4-like"/>
</dbReference>
<name>E3S8N3_PYRTT</name>
<dbReference type="KEGG" id="pte:PTT_19354"/>
<evidence type="ECO:0000256" key="3">
    <source>
        <dbReference type="ARBA" id="ARBA00022989"/>
    </source>
</evidence>
<evidence type="ECO:0000256" key="4">
    <source>
        <dbReference type="ARBA" id="ARBA00023136"/>
    </source>
</evidence>